<protein>
    <submittedName>
        <fullName evidence="2">Uncharacterized protein</fullName>
    </submittedName>
</protein>
<feature type="transmembrane region" description="Helical" evidence="1">
    <location>
        <begin position="16"/>
        <end position="35"/>
    </location>
</feature>
<evidence type="ECO:0000313" key="2">
    <source>
        <dbReference type="EMBL" id="RCV92607.1"/>
    </source>
</evidence>
<keyword evidence="1" id="KW-0472">Membrane</keyword>
<keyword evidence="1" id="KW-1133">Transmembrane helix</keyword>
<keyword evidence="3" id="KW-1185">Reference proteome</keyword>
<dbReference type="EMBL" id="QPIJ01000011">
    <property type="protein sequence ID" value="RCV92607.1"/>
    <property type="molecule type" value="Genomic_DNA"/>
</dbReference>
<organism evidence="2 3">
    <name type="scientific">Vreelandella rituensis</name>
    <dbReference type="NCBI Taxonomy" id="2282306"/>
    <lineage>
        <taxon>Bacteria</taxon>
        <taxon>Pseudomonadati</taxon>
        <taxon>Pseudomonadota</taxon>
        <taxon>Gammaproteobacteria</taxon>
        <taxon>Oceanospirillales</taxon>
        <taxon>Halomonadaceae</taxon>
        <taxon>Vreelandella</taxon>
    </lineage>
</organism>
<keyword evidence="1" id="KW-0812">Transmembrane</keyword>
<comment type="caution">
    <text evidence="2">The sequence shown here is derived from an EMBL/GenBank/DDBJ whole genome shotgun (WGS) entry which is preliminary data.</text>
</comment>
<reference evidence="2 3" key="1">
    <citation type="submission" date="2018-07" db="EMBL/GenBank/DDBJ databases">
        <title>Halomonas rutogse sp. nov., isolated from Lake TangqianCo on Tibetan Plateau.</title>
        <authorList>
            <person name="Lu H."/>
            <person name="Xing P."/>
            <person name="Wu Q."/>
        </authorList>
    </citation>
    <scope>NUCLEOTIDE SEQUENCE [LARGE SCALE GENOMIC DNA]</scope>
    <source>
        <strain evidence="2 3">TQ8S</strain>
    </source>
</reference>
<dbReference type="OrthoDB" id="6174279at2"/>
<evidence type="ECO:0000313" key="3">
    <source>
        <dbReference type="Proteomes" id="UP000253204"/>
    </source>
</evidence>
<dbReference type="Proteomes" id="UP000253204">
    <property type="component" value="Unassembled WGS sequence"/>
</dbReference>
<dbReference type="AlphaFoldDB" id="A0A368U866"/>
<name>A0A368U866_9GAMM</name>
<sequence>MSITPQHRPRRVQERLVALIILALLLFCPPLLLVIDALPAAGLSWLPLYIFIAWATLIGLTAWLMEDGSKH</sequence>
<dbReference type="RefSeq" id="WP_114486228.1">
    <property type="nucleotide sequence ID" value="NZ_CBCSHM010000014.1"/>
</dbReference>
<accession>A0A368U866</accession>
<evidence type="ECO:0000256" key="1">
    <source>
        <dbReference type="SAM" id="Phobius"/>
    </source>
</evidence>
<proteinExistence type="predicted"/>
<gene>
    <name evidence="2" type="ORF">DU506_07015</name>
</gene>
<feature type="transmembrane region" description="Helical" evidence="1">
    <location>
        <begin position="47"/>
        <end position="65"/>
    </location>
</feature>